<evidence type="ECO:0000313" key="6">
    <source>
        <dbReference type="Proteomes" id="UP001152797"/>
    </source>
</evidence>
<evidence type="ECO:0000313" key="5">
    <source>
        <dbReference type="EMBL" id="CAL4805171.1"/>
    </source>
</evidence>
<gene>
    <name evidence="3" type="ORF">C1SCF055_LOCUS42471</name>
</gene>
<dbReference type="Gene3D" id="2.130.10.10">
    <property type="entry name" value="YVTN repeat-like/Quinoprotein amine dehydrogenase"/>
    <property type="match status" value="1"/>
</dbReference>
<evidence type="ECO:0000313" key="4">
    <source>
        <dbReference type="EMBL" id="CAL1171234.1"/>
    </source>
</evidence>
<dbReference type="GO" id="GO:0017057">
    <property type="term" value="F:6-phosphogluconolactonase activity"/>
    <property type="evidence" value="ECO:0007669"/>
    <property type="project" value="TreeGrafter"/>
</dbReference>
<dbReference type="InterPro" id="IPR015943">
    <property type="entry name" value="WD40/YVTN_repeat-like_dom_sf"/>
</dbReference>
<organism evidence="3">
    <name type="scientific">Cladocopium goreaui</name>
    <dbReference type="NCBI Taxonomy" id="2562237"/>
    <lineage>
        <taxon>Eukaryota</taxon>
        <taxon>Sar</taxon>
        <taxon>Alveolata</taxon>
        <taxon>Dinophyceae</taxon>
        <taxon>Suessiales</taxon>
        <taxon>Symbiodiniaceae</taxon>
        <taxon>Cladocopium</taxon>
    </lineage>
</organism>
<evidence type="ECO:0000256" key="1">
    <source>
        <dbReference type="ARBA" id="ARBA00005564"/>
    </source>
</evidence>
<dbReference type="Pfam" id="PF10282">
    <property type="entry name" value="Lactonase"/>
    <property type="match status" value="1"/>
</dbReference>
<dbReference type="InterPro" id="IPR011048">
    <property type="entry name" value="Haem_d1_sf"/>
</dbReference>
<evidence type="ECO:0000256" key="2">
    <source>
        <dbReference type="SAM" id="SignalP"/>
    </source>
</evidence>
<dbReference type="EMBL" id="CAMXCT010006659">
    <property type="protein sequence ID" value="CAI4017859.1"/>
    <property type="molecule type" value="Genomic_DNA"/>
</dbReference>
<comment type="similarity">
    <text evidence="1">Belongs to the cycloisomerase 2 family.</text>
</comment>
<name>A0A9P1M3N6_9DINO</name>
<keyword evidence="6" id="KW-1185">Reference proteome</keyword>
<dbReference type="InterPro" id="IPR019405">
    <property type="entry name" value="Lactonase_7-beta_prop"/>
</dbReference>
<dbReference type="AlphaFoldDB" id="A0A9P1M3N6"/>
<sequence>MTSAMFYSCCSLAFLFPGGWALNLRAKGLDEAESWQNLSHLENASYALPPHAHHYQFVATTTRYGTNPHTACGLDSGALVQGTGYLAVASAQAMQNGCCRCNRNGGGGQRLPWAAGPVERAGLSVNCHVASRDLAKKDSWYKLVVVDICPHSNNRMWCPEHAGQTDDFGVQNHFDFATVPSNFDNYYFEFTPEPCNHEMQSRLARMSKCRKALGPRYIEFHPTLPIAYVVNELASDISVFEFDMTAAEAIIKSGKDDDGKEAKPTLRLVQSVRTIPDAFPGEANTCGRVAVHSSGNFVLVSNRGHDSITVFRVHFTPGHKGLLSVAVTQHTRGATPRHFQFDASGQWLITANQDSDHISVFRFNLATGKLEFTGNEYEVPSPNFVCSVVPHQPLFGKRHPGQGSERRPGRWEHAERFLDS</sequence>
<dbReference type="PANTHER" id="PTHR30344:SF1">
    <property type="entry name" value="6-PHOSPHOGLUCONOLACTONASE"/>
    <property type="match status" value="1"/>
</dbReference>
<dbReference type="EMBL" id="CAMXCT020006659">
    <property type="protein sequence ID" value="CAL1171234.1"/>
    <property type="molecule type" value="Genomic_DNA"/>
</dbReference>
<dbReference type="Proteomes" id="UP001152797">
    <property type="component" value="Unassembled WGS sequence"/>
</dbReference>
<protein>
    <submittedName>
        <fullName evidence="5">Uncharacterized protein YwcC</fullName>
    </submittedName>
</protein>
<proteinExistence type="inferred from homology"/>
<comment type="caution">
    <text evidence="3">The sequence shown here is derived from an EMBL/GenBank/DDBJ whole genome shotgun (WGS) entry which is preliminary data.</text>
</comment>
<feature type="signal peptide" evidence="2">
    <location>
        <begin position="1"/>
        <end position="21"/>
    </location>
</feature>
<reference evidence="4" key="2">
    <citation type="submission" date="2024-04" db="EMBL/GenBank/DDBJ databases">
        <authorList>
            <person name="Chen Y."/>
            <person name="Shah S."/>
            <person name="Dougan E. K."/>
            <person name="Thang M."/>
            <person name="Chan C."/>
        </authorList>
    </citation>
    <scope>NUCLEOTIDE SEQUENCE [LARGE SCALE GENOMIC DNA]</scope>
</reference>
<reference evidence="3" key="1">
    <citation type="submission" date="2022-10" db="EMBL/GenBank/DDBJ databases">
        <authorList>
            <person name="Chen Y."/>
            <person name="Dougan E. K."/>
            <person name="Chan C."/>
            <person name="Rhodes N."/>
            <person name="Thang M."/>
        </authorList>
    </citation>
    <scope>NUCLEOTIDE SEQUENCE</scope>
</reference>
<keyword evidence="2" id="KW-0732">Signal</keyword>
<dbReference type="PANTHER" id="PTHR30344">
    <property type="entry name" value="6-PHOSPHOGLUCONOLACTONASE-RELATED"/>
    <property type="match status" value="1"/>
</dbReference>
<feature type="chain" id="PRO_5043273166" evidence="2">
    <location>
        <begin position="22"/>
        <end position="420"/>
    </location>
</feature>
<dbReference type="InterPro" id="IPR050282">
    <property type="entry name" value="Cycloisomerase_2"/>
</dbReference>
<dbReference type="OrthoDB" id="410261at2759"/>
<evidence type="ECO:0000313" key="3">
    <source>
        <dbReference type="EMBL" id="CAI4017859.1"/>
    </source>
</evidence>
<dbReference type="EMBL" id="CAMXCT030006659">
    <property type="protein sequence ID" value="CAL4805171.1"/>
    <property type="molecule type" value="Genomic_DNA"/>
</dbReference>
<dbReference type="SUPFAM" id="SSF51004">
    <property type="entry name" value="C-terminal (heme d1) domain of cytochrome cd1-nitrite reductase"/>
    <property type="match status" value="1"/>
</dbReference>
<accession>A0A9P1M3N6</accession>